<reference evidence="1 2" key="1">
    <citation type="journal article" date="2020" name="Cell">
        <title>Large-Scale Comparative Analyses of Tick Genomes Elucidate Their Genetic Diversity and Vector Capacities.</title>
        <authorList>
            <consortium name="Tick Genome and Microbiome Consortium (TIGMIC)"/>
            <person name="Jia N."/>
            <person name="Wang J."/>
            <person name="Shi W."/>
            <person name="Du L."/>
            <person name="Sun Y."/>
            <person name="Zhan W."/>
            <person name="Jiang J.F."/>
            <person name="Wang Q."/>
            <person name="Zhang B."/>
            <person name="Ji P."/>
            <person name="Bell-Sakyi L."/>
            <person name="Cui X.M."/>
            <person name="Yuan T.T."/>
            <person name="Jiang B.G."/>
            <person name="Yang W.F."/>
            <person name="Lam T.T."/>
            <person name="Chang Q.C."/>
            <person name="Ding S.J."/>
            <person name="Wang X.J."/>
            <person name="Zhu J.G."/>
            <person name="Ruan X.D."/>
            <person name="Zhao L."/>
            <person name="Wei J.T."/>
            <person name="Ye R.Z."/>
            <person name="Que T.C."/>
            <person name="Du C.H."/>
            <person name="Zhou Y.H."/>
            <person name="Cheng J.X."/>
            <person name="Dai P.F."/>
            <person name="Guo W.B."/>
            <person name="Han X.H."/>
            <person name="Huang E.J."/>
            <person name="Li L.F."/>
            <person name="Wei W."/>
            <person name="Gao Y.C."/>
            <person name="Liu J.Z."/>
            <person name="Shao H.Z."/>
            <person name="Wang X."/>
            <person name="Wang C.C."/>
            <person name="Yang T.C."/>
            <person name="Huo Q.B."/>
            <person name="Li W."/>
            <person name="Chen H.Y."/>
            <person name="Chen S.E."/>
            <person name="Zhou L.G."/>
            <person name="Ni X.B."/>
            <person name="Tian J.H."/>
            <person name="Sheng Y."/>
            <person name="Liu T."/>
            <person name="Pan Y.S."/>
            <person name="Xia L.Y."/>
            <person name="Li J."/>
            <person name="Zhao F."/>
            <person name="Cao W.C."/>
        </authorList>
    </citation>
    <scope>NUCLEOTIDE SEQUENCE [LARGE SCALE GENOMIC DNA]</scope>
    <source>
        <strain evidence="1">Iper-2018</strain>
    </source>
</reference>
<evidence type="ECO:0000313" key="2">
    <source>
        <dbReference type="Proteomes" id="UP000805193"/>
    </source>
</evidence>
<protein>
    <submittedName>
        <fullName evidence="1">Uncharacterized protein</fullName>
    </submittedName>
</protein>
<keyword evidence="2" id="KW-1185">Reference proteome</keyword>
<dbReference type="Proteomes" id="UP000805193">
    <property type="component" value="Unassembled WGS sequence"/>
</dbReference>
<name>A0AC60PL47_IXOPE</name>
<proteinExistence type="predicted"/>
<feature type="non-terminal residue" evidence="1">
    <location>
        <position position="1"/>
    </location>
</feature>
<dbReference type="EMBL" id="JABSTQ010010401">
    <property type="protein sequence ID" value="KAG0421233.1"/>
    <property type="molecule type" value="Genomic_DNA"/>
</dbReference>
<gene>
    <name evidence="1" type="ORF">HPB47_002866</name>
</gene>
<sequence>QKKYIVFHNSLMRLLQRCLRCGATNCDVRLSFSGSFMRATVACPKQHKEVWCSQPLVEGKALGNILFCSAILFSGSSPTKVIRLLSLMGVKTLQKTQFFKFQRCYLLPAVQESTEVSSSNRMEKEGLARAFSSFESKNVKVDMLVTDRHREVNAYVRDNHPDVLHRCDAWHFAKGIKKKIDSVLGTKAHNVLRKWKRTIIRHLYWCARTSNGDGELVLAKWRSIMRHVIDVHVHIDPLHPACAHGEIKDLKLAAGRTRVAALHYNFNADRATLKTADGHPRFSQRCSKGDKQWTVIPVKEAAAYGYVGKLIDAVLTCVARWPTYELAEQAVPHVVHETLRARCGPRPDKEEAVRRHRSRFAL</sequence>
<evidence type="ECO:0000313" key="1">
    <source>
        <dbReference type="EMBL" id="KAG0421233.1"/>
    </source>
</evidence>
<comment type="caution">
    <text evidence="1">The sequence shown here is derived from an EMBL/GenBank/DDBJ whole genome shotgun (WGS) entry which is preliminary data.</text>
</comment>
<organism evidence="1 2">
    <name type="scientific">Ixodes persulcatus</name>
    <name type="common">Taiga tick</name>
    <dbReference type="NCBI Taxonomy" id="34615"/>
    <lineage>
        <taxon>Eukaryota</taxon>
        <taxon>Metazoa</taxon>
        <taxon>Ecdysozoa</taxon>
        <taxon>Arthropoda</taxon>
        <taxon>Chelicerata</taxon>
        <taxon>Arachnida</taxon>
        <taxon>Acari</taxon>
        <taxon>Parasitiformes</taxon>
        <taxon>Ixodida</taxon>
        <taxon>Ixodoidea</taxon>
        <taxon>Ixodidae</taxon>
        <taxon>Ixodinae</taxon>
        <taxon>Ixodes</taxon>
    </lineage>
</organism>
<accession>A0AC60PL47</accession>